<accession>A0ABR0AUR9</accession>
<comment type="caution">
    <text evidence="1">The sequence shown here is derived from an EMBL/GenBank/DDBJ whole genome shotgun (WGS) entry which is preliminary data.</text>
</comment>
<name>A0ABR0AUR9_9CRUS</name>
<proteinExistence type="predicted"/>
<gene>
    <name evidence="1" type="ORF">OUZ56_021817</name>
</gene>
<protein>
    <submittedName>
        <fullName evidence="1">Uncharacterized protein</fullName>
    </submittedName>
</protein>
<reference evidence="1 2" key="1">
    <citation type="journal article" date="2023" name="Nucleic Acids Res.">
        <title>The hologenome of Daphnia magna reveals possible DNA methylation and microbiome-mediated evolution of the host genome.</title>
        <authorList>
            <person name="Chaturvedi A."/>
            <person name="Li X."/>
            <person name="Dhandapani V."/>
            <person name="Marshall H."/>
            <person name="Kissane S."/>
            <person name="Cuenca-Cambronero M."/>
            <person name="Asole G."/>
            <person name="Calvet F."/>
            <person name="Ruiz-Romero M."/>
            <person name="Marangio P."/>
            <person name="Guigo R."/>
            <person name="Rago D."/>
            <person name="Mirbahai L."/>
            <person name="Eastwood N."/>
            <person name="Colbourne J.K."/>
            <person name="Zhou J."/>
            <person name="Mallon E."/>
            <person name="Orsini L."/>
        </authorList>
    </citation>
    <scope>NUCLEOTIDE SEQUENCE [LARGE SCALE GENOMIC DNA]</scope>
    <source>
        <strain evidence="1">LRV0_1</strain>
    </source>
</reference>
<keyword evidence="2" id="KW-1185">Reference proteome</keyword>
<evidence type="ECO:0000313" key="1">
    <source>
        <dbReference type="EMBL" id="KAK4028799.1"/>
    </source>
</evidence>
<dbReference type="EMBL" id="JAOYFB010000039">
    <property type="protein sequence ID" value="KAK4028799.1"/>
    <property type="molecule type" value="Genomic_DNA"/>
</dbReference>
<dbReference type="Proteomes" id="UP001234178">
    <property type="component" value="Unassembled WGS sequence"/>
</dbReference>
<sequence length="83" mass="9482">MQSDSHPTLLEQLDLVNSVIPSNVLEEALQENNVEYVHRENMSSSNKFLEGDDMNARFQMQDRAEKDTKKCAASCTLIYCELN</sequence>
<evidence type="ECO:0000313" key="2">
    <source>
        <dbReference type="Proteomes" id="UP001234178"/>
    </source>
</evidence>
<organism evidence="1 2">
    <name type="scientific">Daphnia magna</name>
    <dbReference type="NCBI Taxonomy" id="35525"/>
    <lineage>
        <taxon>Eukaryota</taxon>
        <taxon>Metazoa</taxon>
        <taxon>Ecdysozoa</taxon>
        <taxon>Arthropoda</taxon>
        <taxon>Crustacea</taxon>
        <taxon>Branchiopoda</taxon>
        <taxon>Diplostraca</taxon>
        <taxon>Cladocera</taxon>
        <taxon>Anomopoda</taxon>
        <taxon>Daphniidae</taxon>
        <taxon>Daphnia</taxon>
    </lineage>
</organism>